<keyword evidence="3" id="KW-0051">Antiviral defense</keyword>
<dbReference type="Gene3D" id="3.30.70.1900">
    <property type="match status" value="1"/>
</dbReference>
<reference evidence="5" key="1">
    <citation type="submission" date="2023-07" db="EMBL/GenBank/DDBJ databases">
        <title>The genome sequence of Rhodocytophaga aerolata KACC 12507.</title>
        <authorList>
            <person name="Zhang X."/>
        </authorList>
    </citation>
    <scope>NUCLEOTIDE SEQUENCE</scope>
    <source>
        <strain evidence="5">KACC 12507</strain>
    </source>
</reference>
<name>A0ABT8R5S4_9BACT</name>
<feature type="domain" description="CRISPR associated protein Cas6 C-terminal" evidence="4">
    <location>
        <begin position="110"/>
        <end position="247"/>
    </location>
</feature>
<dbReference type="EMBL" id="JAUKPO010000007">
    <property type="protein sequence ID" value="MDO1447449.1"/>
    <property type="molecule type" value="Genomic_DNA"/>
</dbReference>
<dbReference type="InterPro" id="IPR010156">
    <property type="entry name" value="CRISPR-assoc_prot_Cas6"/>
</dbReference>
<evidence type="ECO:0000313" key="5">
    <source>
        <dbReference type="EMBL" id="MDO1447449.1"/>
    </source>
</evidence>
<dbReference type="CDD" id="cd21140">
    <property type="entry name" value="Cas6_I-like"/>
    <property type="match status" value="1"/>
</dbReference>
<evidence type="ECO:0000256" key="3">
    <source>
        <dbReference type="ARBA" id="ARBA00023118"/>
    </source>
</evidence>
<evidence type="ECO:0000256" key="2">
    <source>
        <dbReference type="ARBA" id="ARBA00022884"/>
    </source>
</evidence>
<evidence type="ECO:0000259" key="4">
    <source>
        <dbReference type="Pfam" id="PF01881"/>
    </source>
</evidence>
<dbReference type="InterPro" id="IPR045747">
    <property type="entry name" value="CRISPR-assoc_prot_Cas6_N_sf"/>
</dbReference>
<dbReference type="PANTHER" id="PTHR36984">
    <property type="entry name" value="CRISPR-ASSOCIATED ENDORIBONUCLEASE CAS6 1"/>
    <property type="match status" value="1"/>
</dbReference>
<dbReference type="PANTHER" id="PTHR36984:SF1">
    <property type="entry name" value="CRISPR-ASSOCIATED ENDORIBONUCLEASE CAS6 1"/>
    <property type="match status" value="1"/>
</dbReference>
<gene>
    <name evidence="5" type="primary">cas6</name>
    <name evidence="5" type="ORF">Q0590_14365</name>
</gene>
<keyword evidence="2" id="KW-0694">RNA-binding</keyword>
<dbReference type="InterPro" id="IPR049435">
    <property type="entry name" value="Cas_Cas6_C"/>
</dbReference>
<comment type="caution">
    <text evidence="5">The sequence shown here is derived from an EMBL/GenBank/DDBJ whole genome shotgun (WGS) entry which is preliminary data.</text>
</comment>
<organism evidence="5 6">
    <name type="scientific">Rhodocytophaga aerolata</name>
    <dbReference type="NCBI Taxonomy" id="455078"/>
    <lineage>
        <taxon>Bacteria</taxon>
        <taxon>Pseudomonadati</taxon>
        <taxon>Bacteroidota</taxon>
        <taxon>Cytophagia</taxon>
        <taxon>Cytophagales</taxon>
        <taxon>Rhodocytophagaceae</taxon>
        <taxon>Rhodocytophaga</taxon>
    </lineage>
</organism>
<dbReference type="Gene3D" id="3.30.70.1890">
    <property type="match status" value="1"/>
</dbReference>
<dbReference type="NCBIfam" id="TIGR01877">
    <property type="entry name" value="cas_cas6"/>
    <property type="match status" value="1"/>
</dbReference>
<evidence type="ECO:0000313" key="6">
    <source>
        <dbReference type="Proteomes" id="UP001168528"/>
    </source>
</evidence>
<evidence type="ECO:0000256" key="1">
    <source>
        <dbReference type="ARBA" id="ARBA00005937"/>
    </source>
</evidence>
<accession>A0ABT8R5S4</accession>
<dbReference type="Pfam" id="PF01881">
    <property type="entry name" value="Cas_Cas6_C"/>
    <property type="match status" value="1"/>
</dbReference>
<protein>
    <submittedName>
        <fullName evidence="5">CRISPR-associated endoribonuclease Cas6</fullName>
    </submittedName>
</protein>
<dbReference type="RefSeq" id="WP_302038253.1">
    <property type="nucleotide sequence ID" value="NZ_JAUKPO010000007.1"/>
</dbReference>
<sequence>MRVRIIFILKNKGGYVPFHHQFLLAEVKEKILYDTKKYDGFTDYNFSGLKGQTKISKNGLHFYSSRVTLVLSSPDQNFIDHFLQSLFDLKELVIGNLQLVPEAVEQEILPVFSDSMKCICISPIVLVDSLSGSSYIKKFVAPDSDVFSDLLYESTIDRMEKTGTYTSEQIASFYKFQIVPDKNYLDKIKEGEKKFARIYPVYTKSDKYEVRGYTFPFSLYAAPQVQEFLFNYGLGNYTYKGFGMLDIANADLTRKTETYHFLTVDR</sequence>
<proteinExistence type="inferred from homology"/>
<comment type="similarity">
    <text evidence="1">Belongs to the CRISPR-associated protein Cas6/Cse3/CasE family.</text>
</comment>
<dbReference type="Proteomes" id="UP001168528">
    <property type="component" value="Unassembled WGS sequence"/>
</dbReference>
<keyword evidence="6" id="KW-1185">Reference proteome</keyword>